<dbReference type="EMBL" id="JBBPFD010000017">
    <property type="protein sequence ID" value="KAK7891348.1"/>
    <property type="molecule type" value="Genomic_DNA"/>
</dbReference>
<keyword evidence="6" id="KW-0812">Transmembrane</keyword>
<evidence type="ECO:0000256" key="6">
    <source>
        <dbReference type="SAM" id="Phobius"/>
    </source>
</evidence>
<dbReference type="GO" id="GO:0005829">
    <property type="term" value="C:cytosol"/>
    <property type="evidence" value="ECO:0007669"/>
    <property type="project" value="TreeGrafter"/>
</dbReference>
<reference evidence="9" key="1">
    <citation type="submission" date="2024-04" db="EMBL/GenBank/DDBJ databases">
        <title>Salinicola lusitanus LLJ914,a marine bacterium isolated from the Okinawa Trough.</title>
        <authorList>
            <person name="Li J."/>
        </authorList>
    </citation>
    <scope>NUCLEOTIDE SEQUENCE [LARGE SCALE GENOMIC DNA]</scope>
</reference>
<gene>
    <name evidence="8" type="ORF">WMY93_023311</name>
</gene>
<feature type="region of interest" description="Disordered" evidence="5">
    <location>
        <begin position="30"/>
        <end position="67"/>
    </location>
</feature>
<dbReference type="PANTHER" id="PTHR46512:SF2">
    <property type="entry name" value="PEPTIDYLPROLYL ISOMERASE"/>
    <property type="match status" value="1"/>
</dbReference>
<dbReference type="InterPro" id="IPR001179">
    <property type="entry name" value="PPIase_FKBP_dom"/>
</dbReference>
<feature type="domain" description="PPIase FKBP-type" evidence="7">
    <location>
        <begin position="150"/>
        <end position="234"/>
    </location>
</feature>
<keyword evidence="1" id="KW-0677">Repeat</keyword>
<evidence type="ECO:0000313" key="9">
    <source>
        <dbReference type="Proteomes" id="UP001460270"/>
    </source>
</evidence>
<keyword evidence="2 4" id="KW-0802">TPR repeat</keyword>
<dbReference type="Gene3D" id="3.10.50.40">
    <property type="match status" value="1"/>
</dbReference>
<proteinExistence type="predicted"/>
<evidence type="ECO:0000259" key="7">
    <source>
        <dbReference type="PROSITE" id="PS50059"/>
    </source>
</evidence>
<dbReference type="PANTHER" id="PTHR46512">
    <property type="entry name" value="PEPTIDYLPROLYL ISOMERASE"/>
    <property type="match status" value="1"/>
</dbReference>
<dbReference type="InterPro" id="IPR050754">
    <property type="entry name" value="FKBP4/5/8-like"/>
</dbReference>
<evidence type="ECO:0000256" key="2">
    <source>
        <dbReference type="ARBA" id="ARBA00022803"/>
    </source>
</evidence>
<keyword evidence="9" id="KW-1185">Reference proteome</keyword>
<evidence type="ECO:0000313" key="8">
    <source>
        <dbReference type="EMBL" id="KAK7891348.1"/>
    </source>
</evidence>
<keyword evidence="3" id="KW-0697">Rotamase</keyword>
<dbReference type="PROSITE" id="PS50005">
    <property type="entry name" value="TPR"/>
    <property type="match status" value="2"/>
</dbReference>
<evidence type="ECO:0000256" key="3">
    <source>
        <dbReference type="PROSITE-ProRule" id="PRU00277"/>
    </source>
</evidence>
<dbReference type="GO" id="GO:0005740">
    <property type="term" value="C:mitochondrial envelope"/>
    <property type="evidence" value="ECO:0007669"/>
    <property type="project" value="TreeGrafter"/>
</dbReference>
<comment type="caution">
    <text evidence="8">The sequence shown here is derived from an EMBL/GenBank/DDBJ whole genome shotgun (WGS) entry which is preliminary data.</text>
</comment>
<dbReference type="SUPFAM" id="SSF48452">
    <property type="entry name" value="TPR-like"/>
    <property type="match status" value="1"/>
</dbReference>
<comment type="catalytic activity">
    <reaction evidence="3">
        <text>[protein]-peptidylproline (omega=180) = [protein]-peptidylproline (omega=0)</text>
        <dbReference type="Rhea" id="RHEA:16237"/>
        <dbReference type="Rhea" id="RHEA-COMP:10747"/>
        <dbReference type="Rhea" id="RHEA-COMP:10748"/>
        <dbReference type="ChEBI" id="CHEBI:83833"/>
        <dbReference type="ChEBI" id="CHEBI:83834"/>
        <dbReference type="EC" id="5.2.1.8"/>
    </reaction>
</comment>
<evidence type="ECO:0000256" key="1">
    <source>
        <dbReference type="ARBA" id="ARBA00022737"/>
    </source>
</evidence>
<name>A0AAW0N8U9_9GOBI</name>
<feature type="transmembrane region" description="Helical" evidence="6">
    <location>
        <begin position="389"/>
        <end position="409"/>
    </location>
</feature>
<dbReference type="InterPro" id="IPR019734">
    <property type="entry name" value="TPR_rpt"/>
</dbReference>
<dbReference type="PROSITE" id="PS50293">
    <property type="entry name" value="TPR_REGION"/>
    <property type="match status" value="1"/>
</dbReference>
<dbReference type="InterPro" id="IPR046357">
    <property type="entry name" value="PPIase_dom_sf"/>
</dbReference>
<dbReference type="PROSITE" id="PS50059">
    <property type="entry name" value="FKBP_PPIASE"/>
    <property type="match status" value="1"/>
</dbReference>
<dbReference type="GO" id="GO:0043066">
    <property type="term" value="P:negative regulation of apoptotic process"/>
    <property type="evidence" value="ECO:0007669"/>
    <property type="project" value="TreeGrafter"/>
</dbReference>
<dbReference type="GO" id="GO:0012505">
    <property type="term" value="C:endomembrane system"/>
    <property type="evidence" value="ECO:0007669"/>
    <property type="project" value="TreeGrafter"/>
</dbReference>
<dbReference type="GO" id="GO:0016020">
    <property type="term" value="C:membrane"/>
    <property type="evidence" value="ECO:0007669"/>
    <property type="project" value="TreeGrafter"/>
</dbReference>
<keyword evidence="3" id="KW-0413">Isomerase</keyword>
<dbReference type="Pfam" id="PF00254">
    <property type="entry name" value="FKBP_C"/>
    <property type="match status" value="1"/>
</dbReference>
<protein>
    <recommendedName>
        <fullName evidence="3">peptidylprolyl isomerase</fullName>
        <ecNumber evidence="3">5.2.1.8</ecNumber>
    </recommendedName>
</protein>
<feature type="repeat" description="TPR" evidence="4">
    <location>
        <begin position="305"/>
        <end position="338"/>
    </location>
</feature>
<evidence type="ECO:0000256" key="5">
    <source>
        <dbReference type="SAM" id="MobiDB-lite"/>
    </source>
</evidence>
<keyword evidence="6" id="KW-1133">Transmembrane helix</keyword>
<dbReference type="AlphaFoldDB" id="A0AAW0N8U9"/>
<accession>A0AAW0N8U9</accession>
<dbReference type="Proteomes" id="UP001460270">
    <property type="component" value="Unassembled WGS sequence"/>
</dbReference>
<dbReference type="SUPFAM" id="SSF54534">
    <property type="entry name" value="FKBP-like"/>
    <property type="match status" value="1"/>
</dbReference>
<keyword evidence="6" id="KW-0472">Membrane</keyword>
<feature type="compositionally biased region" description="Low complexity" evidence="5">
    <location>
        <begin position="36"/>
        <end position="46"/>
    </location>
</feature>
<organism evidence="8 9">
    <name type="scientific">Mugilogobius chulae</name>
    <name type="common">yellowstripe goby</name>
    <dbReference type="NCBI Taxonomy" id="88201"/>
    <lineage>
        <taxon>Eukaryota</taxon>
        <taxon>Metazoa</taxon>
        <taxon>Chordata</taxon>
        <taxon>Craniata</taxon>
        <taxon>Vertebrata</taxon>
        <taxon>Euteleostomi</taxon>
        <taxon>Actinopterygii</taxon>
        <taxon>Neopterygii</taxon>
        <taxon>Teleostei</taxon>
        <taxon>Neoteleostei</taxon>
        <taxon>Acanthomorphata</taxon>
        <taxon>Gobiaria</taxon>
        <taxon>Gobiiformes</taxon>
        <taxon>Gobioidei</taxon>
        <taxon>Gobiidae</taxon>
        <taxon>Gobionellinae</taxon>
        <taxon>Mugilogobius</taxon>
    </lineage>
</organism>
<dbReference type="Pfam" id="PF14559">
    <property type="entry name" value="TPR_19"/>
    <property type="match status" value="1"/>
</dbReference>
<feature type="repeat" description="TPR" evidence="4">
    <location>
        <begin position="271"/>
        <end position="304"/>
    </location>
</feature>
<dbReference type="Gene3D" id="1.25.40.10">
    <property type="entry name" value="Tetratricopeptide repeat domain"/>
    <property type="match status" value="1"/>
</dbReference>
<evidence type="ECO:0000256" key="4">
    <source>
        <dbReference type="PROSITE-ProRule" id="PRU00339"/>
    </source>
</evidence>
<dbReference type="GO" id="GO:0003755">
    <property type="term" value="F:peptidyl-prolyl cis-trans isomerase activity"/>
    <property type="evidence" value="ECO:0007669"/>
    <property type="project" value="UniProtKB-KW"/>
</dbReference>
<dbReference type="SMART" id="SM00028">
    <property type="entry name" value="TPR"/>
    <property type="match status" value="2"/>
</dbReference>
<dbReference type="InterPro" id="IPR011990">
    <property type="entry name" value="TPR-like_helical_dom_sf"/>
</dbReference>
<sequence>MEAETDLTFESVELTEESCDLPIRDTELLYSEENKQPSQSSQPEQSALDPQKEGCSQHGCSTREGWRGHKKLRKTNSFKMVRFQEPSEEESVSERDSTTEPLFPLYVVDEWTTSSFEELFGSEEWQDITEDKLLRKKILELGCPPCPTWGQEVTVRMQAVLEDRTVVEKDSKLVFVIGEGDVNQALEECVLSMQKGEIALLLADSQYAYGLLGREPDIPAWAPLLYQLQLSDRGVQSRRQSLLQGLEMLSIKCTDQAGAETEEDEIKDYRLKCLNNLAMVQLKLEQNEEALKTCREALQLDPNNVKALFRSGKLLSDKGQYKEAMELLKKALKLEPSTKAIHAELSKLVRRQSGGQDPKPVKPSYNLGQGKTPFLFSKKKQPMGLSWKLLLGALIVALASLVISVILTACN</sequence>
<dbReference type="GO" id="GO:0044183">
    <property type="term" value="F:protein folding chaperone"/>
    <property type="evidence" value="ECO:0007669"/>
    <property type="project" value="TreeGrafter"/>
</dbReference>
<dbReference type="EC" id="5.2.1.8" evidence="3"/>